<dbReference type="AlphaFoldDB" id="W9GAH5"/>
<keyword evidence="1" id="KW-0547">Nucleotide-binding</keyword>
<gene>
    <name evidence="1" type="ORF">N865_06470</name>
</gene>
<name>W9GAH5_9MICO</name>
<dbReference type="GO" id="GO:0005524">
    <property type="term" value="F:ATP binding"/>
    <property type="evidence" value="ECO:0007669"/>
    <property type="project" value="UniProtKB-KW"/>
</dbReference>
<dbReference type="EMBL" id="AWSA01000012">
    <property type="protein sequence ID" value="EWT02232.1"/>
    <property type="molecule type" value="Genomic_DNA"/>
</dbReference>
<dbReference type="STRING" id="1386089.N865_06470"/>
<comment type="caution">
    <text evidence="1">The sequence shown here is derived from an EMBL/GenBank/DDBJ whole genome shotgun (WGS) entry which is preliminary data.</text>
</comment>
<sequence length="207" mass="21767">MIERDVVAIGVTVAGTHEPFVAGVDVHAPEGRVTLVPTDPGVGQVALALAIGGRVDLAAGSVAIAGSTERRTLQVLTRLVDVADVTAPEDALPVKVVVAEELALAERPSSRRDVADFLAERGLADRARDRWDSLPPGVRTRTLLELGSWHPEVRVVVLTGPDRHGGDPHEWYVAAQRLAERGLTVVVICSPATARTLAPATPTGDPA</sequence>
<proteinExistence type="predicted"/>
<evidence type="ECO:0000313" key="1">
    <source>
        <dbReference type="EMBL" id="EWT02232.1"/>
    </source>
</evidence>
<keyword evidence="1" id="KW-0067">ATP-binding</keyword>
<dbReference type="Proteomes" id="UP000019489">
    <property type="component" value="Unassembled WGS sequence"/>
</dbReference>
<dbReference type="PATRIC" id="fig|1386089.3.peg.1422"/>
<reference evidence="1 2" key="1">
    <citation type="submission" date="2013-08" db="EMBL/GenBank/DDBJ databases">
        <title>Intrasporangium oryzae NRRL B-24470.</title>
        <authorList>
            <person name="Liu H."/>
            <person name="Wang G."/>
        </authorList>
    </citation>
    <scope>NUCLEOTIDE SEQUENCE [LARGE SCALE GENOMIC DNA]</scope>
    <source>
        <strain evidence="1 2">NRRL B-24470</strain>
    </source>
</reference>
<dbReference type="RefSeq" id="WP_084328031.1">
    <property type="nucleotide sequence ID" value="NZ_AWSA01000012.1"/>
</dbReference>
<dbReference type="Gene3D" id="3.40.50.300">
    <property type="entry name" value="P-loop containing nucleotide triphosphate hydrolases"/>
    <property type="match status" value="1"/>
</dbReference>
<dbReference type="InterPro" id="IPR027417">
    <property type="entry name" value="P-loop_NTPase"/>
</dbReference>
<accession>W9GAH5</accession>
<dbReference type="OrthoDB" id="3775353at2"/>
<evidence type="ECO:0000313" key="2">
    <source>
        <dbReference type="Proteomes" id="UP000019489"/>
    </source>
</evidence>
<dbReference type="eggNOG" id="COG1131">
    <property type="taxonomic scope" value="Bacteria"/>
</dbReference>
<protein>
    <submittedName>
        <fullName evidence="1">ABC transporter ATP-binding protein</fullName>
    </submittedName>
</protein>
<organism evidence="1 2">
    <name type="scientific">Intrasporangium oryzae NRRL B-24470</name>
    <dbReference type="NCBI Taxonomy" id="1386089"/>
    <lineage>
        <taxon>Bacteria</taxon>
        <taxon>Bacillati</taxon>
        <taxon>Actinomycetota</taxon>
        <taxon>Actinomycetes</taxon>
        <taxon>Micrococcales</taxon>
        <taxon>Intrasporangiaceae</taxon>
        <taxon>Intrasporangium</taxon>
    </lineage>
</organism>
<keyword evidence="2" id="KW-1185">Reference proteome</keyword>